<dbReference type="STRING" id="288992.SAMN04488522_101968"/>
<dbReference type="Proteomes" id="UP000184287">
    <property type="component" value="Unassembled WGS sequence"/>
</dbReference>
<protein>
    <recommendedName>
        <fullName evidence="3">Outer membrane protein beta-barrel domain-containing protein</fullName>
    </recommendedName>
</protein>
<name>A0A1M4VNV8_9SPHI</name>
<evidence type="ECO:0000313" key="2">
    <source>
        <dbReference type="Proteomes" id="UP000184287"/>
    </source>
</evidence>
<dbReference type="EMBL" id="FQUQ01000001">
    <property type="protein sequence ID" value="SHE70527.1"/>
    <property type="molecule type" value="Genomic_DNA"/>
</dbReference>
<gene>
    <name evidence="1" type="ORF">SAMN04488522_101968</name>
</gene>
<dbReference type="AlphaFoldDB" id="A0A1M4VNV8"/>
<reference evidence="2" key="1">
    <citation type="submission" date="2016-11" db="EMBL/GenBank/DDBJ databases">
        <authorList>
            <person name="Varghese N."/>
            <person name="Submissions S."/>
        </authorList>
    </citation>
    <scope>NUCLEOTIDE SEQUENCE [LARGE SCALE GENOMIC DNA]</scope>
    <source>
        <strain evidence="2">DSM 16990</strain>
    </source>
</reference>
<accession>A0A1M4VNV8</accession>
<proteinExistence type="predicted"/>
<keyword evidence="2" id="KW-1185">Reference proteome</keyword>
<evidence type="ECO:0008006" key="3">
    <source>
        <dbReference type="Google" id="ProtNLM"/>
    </source>
</evidence>
<organism evidence="1 2">
    <name type="scientific">Pedobacter caeni</name>
    <dbReference type="NCBI Taxonomy" id="288992"/>
    <lineage>
        <taxon>Bacteria</taxon>
        <taxon>Pseudomonadati</taxon>
        <taxon>Bacteroidota</taxon>
        <taxon>Sphingobacteriia</taxon>
        <taxon>Sphingobacteriales</taxon>
        <taxon>Sphingobacteriaceae</taxon>
        <taxon>Pedobacter</taxon>
    </lineage>
</organism>
<sequence>MNASLFKSAYIAIFLIAATMKVSAQNLKFLIPDNAIVQFAGSIGYFSVGAGYDLFKNKRGILDFNYGYVPASKGGELNIVTAKIAYRVYEIKLKEWGKFYPFIPGLFLSYTFHPELSYRFNRNRYHPDYYHWSEAMRPHLSIANEIEFNGEKLLKGSGIKAVSVYTELNTNDYYLINYFQNTSELNLGDIFKLGIGLRLKF</sequence>
<evidence type="ECO:0000313" key="1">
    <source>
        <dbReference type="EMBL" id="SHE70527.1"/>
    </source>
</evidence>
<dbReference type="RefSeq" id="WP_234994444.1">
    <property type="nucleotide sequence ID" value="NZ_FQUQ01000001.1"/>
</dbReference>